<organism evidence="3 4">
    <name type="scientific">Giardia muris</name>
    <dbReference type="NCBI Taxonomy" id="5742"/>
    <lineage>
        <taxon>Eukaryota</taxon>
        <taxon>Metamonada</taxon>
        <taxon>Diplomonadida</taxon>
        <taxon>Hexamitidae</taxon>
        <taxon>Giardiinae</taxon>
        <taxon>Giardia</taxon>
    </lineage>
</organism>
<feature type="transmembrane region" description="Helical" evidence="1">
    <location>
        <begin position="123"/>
        <end position="141"/>
    </location>
</feature>
<gene>
    <name evidence="3" type="ORF">GMRT_15985</name>
</gene>
<dbReference type="AlphaFoldDB" id="A0A4Z1SUN0"/>
<feature type="transmembrane region" description="Helical" evidence="1">
    <location>
        <begin position="53"/>
        <end position="76"/>
    </location>
</feature>
<dbReference type="InterPro" id="IPR019402">
    <property type="entry name" value="CWH43_N"/>
</dbReference>
<dbReference type="Pfam" id="PF10277">
    <property type="entry name" value="Frag1"/>
    <property type="match status" value="1"/>
</dbReference>
<feature type="domain" description="CWH43-like N-terminal" evidence="2">
    <location>
        <begin position="14"/>
        <end position="214"/>
    </location>
</feature>
<dbReference type="Proteomes" id="UP000315496">
    <property type="component" value="Chromosome 1"/>
</dbReference>
<reference evidence="3 4" key="1">
    <citation type="submission" date="2019-05" db="EMBL/GenBank/DDBJ databases">
        <title>The compact genome of Giardia muris reveals important steps in the evolution of intestinal protozoan parasites.</title>
        <authorList>
            <person name="Xu F."/>
            <person name="Jimenez-Gonzalez A."/>
            <person name="Einarsson E."/>
            <person name="Astvaldsson A."/>
            <person name="Peirasmaki D."/>
            <person name="Eckmann L."/>
            <person name="Andersson J.O."/>
            <person name="Svard S.G."/>
            <person name="Jerlstrom-Hultqvist J."/>
        </authorList>
    </citation>
    <scope>NUCLEOTIDE SEQUENCE [LARGE SCALE GENOMIC DNA]</scope>
    <source>
        <strain evidence="3 4">Roberts-Thomson</strain>
    </source>
</reference>
<feature type="transmembrane region" description="Helical" evidence="1">
    <location>
        <begin position="88"/>
        <end position="111"/>
    </location>
</feature>
<proteinExistence type="predicted"/>
<sequence length="216" mass="24160">MPLDLDVLSCTLVRSSVILMFMTIASVVVLYKLLRGTTYWPSISEAGSVGLMYWLYSIGLTIGGTSLLLGGTIWYIRLLQKSDSFNLYIILIILIHLLTCMTLIGQAIIPIEMNKEIDLHRKLAAMFFLSAFTLCFLISRIDENLSPPTLTRSIIRRVSFYTGAASMYGGQKLATHWQNLLSHNPALRDSRSMTTLACVQYSMVACLMLFISSITL</sequence>
<evidence type="ECO:0000313" key="3">
    <source>
        <dbReference type="EMBL" id="TNJ29400.1"/>
    </source>
</evidence>
<keyword evidence="1" id="KW-1133">Transmembrane helix</keyword>
<evidence type="ECO:0000256" key="1">
    <source>
        <dbReference type="SAM" id="Phobius"/>
    </source>
</evidence>
<keyword evidence="4" id="KW-1185">Reference proteome</keyword>
<evidence type="ECO:0000259" key="2">
    <source>
        <dbReference type="Pfam" id="PF10277"/>
    </source>
</evidence>
<name>A0A4Z1SUN0_GIAMU</name>
<evidence type="ECO:0000313" key="4">
    <source>
        <dbReference type="Proteomes" id="UP000315496"/>
    </source>
</evidence>
<comment type="caution">
    <text evidence="3">The sequence shown here is derived from an EMBL/GenBank/DDBJ whole genome shotgun (WGS) entry which is preliminary data.</text>
</comment>
<dbReference type="VEuPathDB" id="GiardiaDB:GMRT_15985"/>
<protein>
    <recommendedName>
        <fullName evidence="2">CWH43-like N-terminal domain-containing protein</fullName>
    </recommendedName>
</protein>
<feature type="transmembrane region" description="Helical" evidence="1">
    <location>
        <begin position="193"/>
        <end position="211"/>
    </location>
</feature>
<accession>A0A4Z1SUN0</accession>
<dbReference type="EMBL" id="VDLU01000001">
    <property type="protein sequence ID" value="TNJ29400.1"/>
    <property type="molecule type" value="Genomic_DNA"/>
</dbReference>
<keyword evidence="1" id="KW-0812">Transmembrane</keyword>
<feature type="transmembrane region" description="Helical" evidence="1">
    <location>
        <begin position="12"/>
        <end position="33"/>
    </location>
</feature>
<keyword evidence="1" id="KW-0472">Membrane</keyword>